<proteinExistence type="predicted"/>
<keyword evidence="2" id="KW-1185">Reference proteome</keyword>
<comment type="caution">
    <text evidence="1">The sequence shown here is derived from an EMBL/GenBank/DDBJ whole genome shotgun (WGS) entry which is preliminary data.</text>
</comment>
<dbReference type="RefSeq" id="WP_057976955.1">
    <property type="nucleotide sequence ID" value="NZ_LKHP01000002.1"/>
</dbReference>
<dbReference type="EMBL" id="LKHP01000002">
    <property type="protein sequence ID" value="KRQ87794.1"/>
    <property type="molecule type" value="Genomic_DNA"/>
</dbReference>
<evidence type="ECO:0000313" key="1">
    <source>
        <dbReference type="EMBL" id="KRQ87794.1"/>
    </source>
</evidence>
<accession>A0A0R3K4C8</accession>
<dbReference type="Proteomes" id="UP000052015">
    <property type="component" value="Unassembled WGS sequence"/>
</dbReference>
<evidence type="ECO:0000313" key="2">
    <source>
        <dbReference type="Proteomes" id="UP000052015"/>
    </source>
</evidence>
<dbReference type="AlphaFoldDB" id="A0A0R3K4C8"/>
<dbReference type="OrthoDB" id="1954125at2"/>
<name>A0A0R3K4C8_CALMK</name>
<organism evidence="1 2">
    <name type="scientific">Caloramator mitchellensis</name>
    <dbReference type="NCBI Taxonomy" id="908809"/>
    <lineage>
        <taxon>Bacteria</taxon>
        <taxon>Bacillati</taxon>
        <taxon>Bacillota</taxon>
        <taxon>Clostridia</taxon>
        <taxon>Eubacteriales</taxon>
        <taxon>Clostridiaceae</taxon>
        <taxon>Caloramator</taxon>
    </lineage>
</organism>
<protein>
    <submittedName>
        <fullName evidence="1">Uncharacterized protein</fullName>
    </submittedName>
</protein>
<gene>
    <name evidence="1" type="ORF">ABG79_00599</name>
</gene>
<sequence>MGEDIKREGLIFKYDSFKVLCESELTPIIDVLLKLSHISVNFANTASIIKNITINETHEVKEFLDIVFDIRKLADKLEDVVEDRMDIVIKLIKCGFFDAQNILTGIEELKEDKK</sequence>
<reference evidence="1 2" key="1">
    <citation type="submission" date="2015-09" db="EMBL/GenBank/DDBJ databases">
        <title>Draft genome sequence of a Caloramator mitchellensis, a moderate thermophile from the Great Artesian Basin of Australia.</title>
        <authorList>
            <person name="Patel B.K."/>
        </authorList>
    </citation>
    <scope>NUCLEOTIDE SEQUENCE [LARGE SCALE GENOMIC DNA]</scope>
    <source>
        <strain evidence="1 2">VF08</strain>
    </source>
</reference>